<accession>A0A8B6FL94</accession>
<dbReference type="OrthoDB" id="10623311at2759"/>
<gene>
    <name evidence="1" type="ORF">MGAL_10B073887</name>
</gene>
<sequence length="144" mass="16335">MKPNALIVGSSYISRLTQAFNDELRSDFNLMQCLVCCFGKRGGTLNDIAKYADLKTYINNFYYHNTTRWERFLHARATTTARVFRIMPPKKIGLRPAKRRKLINDNIEPTNVNFDTMTNAMADAISAAVTAKIMENLKANGILP</sequence>
<comment type="caution">
    <text evidence="1">The sequence shown here is derived from an EMBL/GenBank/DDBJ whole genome shotgun (WGS) entry which is preliminary data.</text>
</comment>
<evidence type="ECO:0000313" key="2">
    <source>
        <dbReference type="Proteomes" id="UP000596742"/>
    </source>
</evidence>
<dbReference type="AlphaFoldDB" id="A0A8B6FL94"/>
<protein>
    <submittedName>
        <fullName evidence="1">Uncharacterized protein</fullName>
    </submittedName>
</protein>
<proteinExistence type="predicted"/>
<name>A0A8B6FL94_MYTGA</name>
<dbReference type="EMBL" id="UYJE01007121">
    <property type="protein sequence ID" value="VDI51968.1"/>
    <property type="molecule type" value="Genomic_DNA"/>
</dbReference>
<reference evidence="1" key="1">
    <citation type="submission" date="2018-11" db="EMBL/GenBank/DDBJ databases">
        <authorList>
            <person name="Alioto T."/>
            <person name="Alioto T."/>
        </authorList>
    </citation>
    <scope>NUCLEOTIDE SEQUENCE</scope>
</reference>
<evidence type="ECO:0000313" key="1">
    <source>
        <dbReference type="EMBL" id="VDI51968.1"/>
    </source>
</evidence>
<organism evidence="1 2">
    <name type="scientific">Mytilus galloprovincialis</name>
    <name type="common">Mediterranean mussel</name>
    <dbReference type="NCBI Taxonomy" id="29158"/>
    <lineage>
        <taxon>Eukaryota</taxon>
        <taxon>Metazoa</taxon>
        <taxon>Spiralia</taxon>
        <taxon>Lophotrochozoa</taxon>
        <taxon>Mollusca</taxon>
        <taxon>Bivalvia</taxon>
        <taxon>Autobranchia</taxon>
        <taxon>Pteriomorphia</taxon>
        <taxon>Mytilida</taxon>
        <taxon>Mytiloidea</taxon>
        <taxon>Mytilidae</taxon>
        <taxon>Mytilinae</taxon>
        <taxon>Mytilus</taxon>
    </lineage>
</organism>
<keyword evidence="2" id="KW-1185">Reference proteome</keyword>
<dbReference type="Proteomes" id="UP000596742">
    <property type="component" value="Unassembled WGS sequence"/>
</dbReference>